<evidence type="ECO:0000256" key="2">
    <source>
        <dbReference type="ARBA" id="ARBA00022475"/>
    </source>
</evidence>
<accession>A0A1F8CMT8</accession>
<dbReference type="Proteomes" id="UP000179241">
    <property type="component" value="Unassembled WGS sequence"/>
</dbReference>
<keyword evidence="5 8" id="KW-0812">Transmembrane</keyword>
<dbReference type="AlphaFoldDB" id="A0A1F8CMT8"/>
<feature type="transmembrane region" description="Helical" evidence="8">
    <location>
        <begin position="249"/>
        <end position="270"/>
    </location>
</feature>
<evidence type="ECO:0000256" key="6">
    <source>
        <dbReference type="ARBA" id="ARBA00022989"/>
    </source>
</evidence>
<evidence type="ECO:0000256" key="1">
    <source>
        <dbReference type="ARBA" id="ARBA00004651"/>
    </source>
</evidence>
<evidence type="ECO:0000313" key="9">
    <source>
        <dbReference type="EMBL" id="OGM77634.1"/>
    </source>
</evidence>
<evidence type="ECO:0000256" key="8">
    <source>
        <dbReference type="SAM" id="Phobius"/>
    </source>
</evidence>
<feature type="transmembrane region" description="Helical" evidence="8">
    <location>
        <begin position="61"/>
        <end position="80"/>
    </location>
</feature>
<keyword evidence="3" id="KW-0328">Glycosyltransferase</keyword>
<comment type="caution">
    <text evidence="9">The sequence shown here is derived from an EMBL/GenBank/DDBJ whole genome shotgun (WGS) entry which is preliminary data.</text>
</comment>
<dbReference type="GO" id="GO:0009103">
    <property type="term" value="P:lipopolysaccharide biosynthetic process"/>
    <property type="evidence" value="ECO:0007669"/>
    <property type="project" value="UniProtKB-ARBA"/>
</dbReference>
<feature type="transmembrane region" description="Helical" evidence="8">
    <location>
        <begin position="109"/>
        <end position="125"/>
    </location>
</feature>
<feature type="transmembrane region" description="Helical" evidence="8">
    <location>
        <begin position="87"/>
        <end position="103"/>
    </location>
</feature>
<dbReference type="GO" id="GO:0005886">
    <property type="term" value="C:plasma membrane"/>
    <property type="evidence" value="ECO:0007669"/>
    <property type="project" value="UniProtKB-SubCell"/>
</dbReference>
<dbReference type="PANTHER" id="PTHR33908:SF11">
    <property type="entry name" value="MEMBRANE PROTEIN"/>
    <property type="match status" value="1"/>
</dbReference>
<feature type="transmembrane region" description="Helical" evidence="8">
    <location>
        <begin position="282"/>
        <end position="298"/>
    </location>
</feature>
<keyword evidence="6 8" id="KW-1133">Transmembrane helix</keyword>
<feature type="transmembrane region" description="Helical" evidence="8">
    <location>
        <begin position="304"/>
        <end position="321"/>
    </location>
</feature>
<proteinExistence type="predicted"/>
<feature type="transmembrane region" description="Helical" evidence="8">
    <location>
        <begin position="177"/>
        <end position="195"/>
    </location>
</feature>
<keyword evidence="2" id="KW-1003">Cell membrane</keyword>
<organism evidence="9 10">
    <name type="scientific">Candidatus Woesebacteria bacterium RIFOXYA1_FULL_43_9</name>
    <dbReference type="NCBI Taxonomy" id="1802534"/>
    <lineage>
        <taxon>Bacteria</taxon>
        <taxon>Candidatus Woeseibacteriota</taxon>
    </lineage>
</organism>
<keyword evidence="7 8" id="KW-0472">Membrane</keyword>
<evidence type="ECO:0000256" key="4">
    <source>
        <dbReference type="ARBA" id="ARBA00022679"/>
    </source>
</evidence>
<dbReference type="GO" id="GO:0016763">
    <property type="term" value="F:pentosyltransferase activity"/>
    <property type="evidence" value="ECO:0007669"/>
    <property type="project" value="TreeGrafter"/>
</dbReference>
<feature type="transmembrane region" description="Helical" evidence="8">
    <location>
        <begin position="132"/>
        <end position="157"/>
    </location>
</feature>
<evidence type="ECO:0000256" key="7">
    <source>
        <dbReference type="ARBA" id="ARBA00023136"/>
    </source>
</evidence>
<evidence type="ECO:0000256" key="5">
    <source>
        <dbReference type="ARBA" id="ARBA00022692"/>
    </source>
</evidence>
<dbReference type="InterPro" id="IPR050297">
    <property type="entry name" value="LipidA_mod_glycosyltrf_83"/>
</dbReference>
<comment type="subcellular location">
    <subcellularLocation>
        <location evidence="1">Cell membrane</location>
        <topology evidence="1">Multi-pass membrane protein</topology>
    </subcellularLocation>
</comment>
<protein>
    <recommendedName>
        <fullName evidence="11">Glycosyltransferase RgtA/B/C/D-like domain-containing protein</fullName>
    </recommendedName>
</protein>
<evidence type="ECO:0000256" key="3">
    <source>
        <dbReference type="ARBA" id="ARBA00022676"/>
    </source>
</evidence>
<dbReference type="EMBL" id="MGHU01000014">
    <property type="protein sequence ID" value="OGM77634.1"/>
    <property type="molecule type" value="Genomic_DNA"/>
</dbReference>
<reference evidence="9 10" key="1">
    <citation type="journal article" date="2016" name="Nat. Commun.">
        <title>Thousands of microbial genomes shed light on interconnected biogeochemical processes in an aquifer system.</title>
        <authorList>
            <person name="Anantharaman K."/>
            <person name="Brown C.T."/>
            <person name="Hug L.A."/>
            <person name="Sharon I."/>
            <person name="Castelle C.J."/>
            <person name="Probst A.J."/>
            <person name="Thomas B.C."/>
            <person name="Singh A."/>
            <person name="Wilkins M.J."/>
            <person name="Karaoz U."/>
            <person name="Brodie E.L."/>
            <person name="Williams K.H."/>
            <person name="Hubbard S.S."/>
            <person name="Banfield J.F."/>
        </authorList>
    </citation>
    <scope>NUCLEOTIDE SEQUENCE [LARGE SCALE GENOMIC DNA]</scope>
</reference>
<name>A0A1F8CMT8_9BACT</name>
<gene>
    <name evidence="9" type="ORF">A2188_01285</name>
</gene>
<evidence type="ECO:0008006" key="11">
    <source>
        <dbReference type="Google" id="ProtNLM"/>
    </source>
</evidence>
<dbReference type="PANTHER" id="PTHR33908">
    <property type="entry name" value="MANNOSYLTRANSFERASE YKCB-RELATED"/>
    <property type="match status" value="1"/>
</dbReference>
<sequence length="433" mass="49009">MLTQLTESLWGDEAFSAMAVQKPFGEMVNVVMKDTAPPLFYILGTAWGHLFGFSEISLRSLSLLLILGASLFAGLIVYHLQKDKKTAILVSFLAFLTPFLEPFAFEWRMYALLAFTTLGSIYFFVKKSWAGYVVFTTASLYTHHFALFTLASQGLWYLVAEFDWKKPKTYLSQLKPFIAVVLLYTFWLYPMYLQVKRVQGSGFWLGIPKGRDLINLLYQFLVGGVAEKFRPVSTVVIALLLLIKDWKRVGRGFLELLCLFLGPVFIAYAISHAVTPVFYDRYLLATATGMAVLIGLGAKKQLRFLLLTLVVFYGSVSYQQFTHPKKNPFRDLANTVKAEITVKDSLININGASHHLWESHYYGIPAPIYNPGQPLPLYVGTAQMTSSDIIKSLPTTKRIGTISDLNERVSLPGYHDTSTQVFGNLKFMWWEKK</sequence>
<evidence type="ECO:0000313" key="10">
    <source>
        <dbReference type="Proteomes" id="UP000179241"/>
    </source>
</evidence>
<keyword evidence="4" id="KW-0808">Transferase</keyword>